<dbReference type="GO" id="GO:0015293">
    <property type="term" value="F:symporter activity"/>
    <property type="evidence" value="ECO:0007669"/>
    <property type="project" value="UniProtKB-KW"/>
</dbReference>
<comment type="subcellular location">
    <subcellularLocation>
        <location evidence="1">Cell membrane</location>
        <topology evidence="1">Multi-pass membrane protein</topology>
    </subcellularLocation>
</comment>
<comment type="caution">
    <text evidence="15">The sequence shown here is derived from an EMBL/GenBank/DDBJ whole genome shotgun (WGS) entry which is preliminary data.</text>
</comment>
<evidence type="ECO:0000313" key="16">
    <source>
        <dbReference type="Proteomes" id="UP000617628"/>
    </source>
</evidence>
<dbReference type="InterPro" id="IPR001734">
    <property type="entry name" value="Na/solute_symporter"/>
</dbReference>
<dbReference type="InterPro" id="IPR050277">
    <property type="entry name" value="Sodium:Solute_Symporter"/>
</dbReference>
<feature type="transmembrane region" description="Helical" evidence="14">
    <location>
        <begin position="345"/>
        <end position="364"/>
    </location>
</feature>
<evidence type="ECO:0000256" key="4">
    <source>
        <dbReference type="ARBA" id="ARBA00022475"/>
    </source>
</evidence>
<gene>
    <name evidence="15" type="ORF">JIN87_09920</name>
</gene>
<keyword evidence="3" id="KW-0813">Transport</keyword>
<evidence type="ECO:0000256" key="14">
    <source>
        <dbReference type="SAM" id="Phobius"/>
    </source>
</evidence>
<evidence type="ECO:0000256" key="9">
    <source>
        <dbReference type="ARBA" id="ARBA00023065"/>
    </source>
</evidence>
<dbReference type="GO" id="GO:0006814">
    <property type="term" value="P:sodium ion transport"/>
    <property type="evidence" value="ECO:0007669"/>
    <property type="project" value="UniProtKB-KW"/>
</dbReference>
<evidence type="ECO:0000256" key="7">
    <source>
        <dbReference type="ARBA" id="ARBA00022989"/>
    </source>
</evidence>
<feature type="transmembrane region" description="Helical" evidence="14">
    <location>
        <begin position="617"/>
        <end position="638"/>
    </location>
</feature>
<evidence type="ECO:0000256" key="1">
    <source>
        <dbReference type="ARBA" id="ARBA00004651"/>
    </source>
</evidence>
<evidence type="ECO:0000256" key="3">
    <source>
        <dbReference type="ARBA" id="ARBA00022448"/>
    </source>
</evidence>
<name>A0A934RYH4_9BACT</name>
<protein>
    <recommendedName>
        <fullName evidence="17">Sodium:solute symporter</fullName>
    </recommendedName>
</protein>
<keyword evidence="4" id="KW-1003">Cell membrane</keyword>
<feature type="transmembrane region" description="Helical" evidence="14">
    <location>
        <begin position="245"/>
        <end position="264"/>
    </location>
</feature>
<comment type="similarity">
    <text evidence="2 13">Belongs to the sodium:solute symporter (SSF) (TC 2.A.21) family.</text>
</comment>
<evidence type="ECO:0000256" key="5">
    <source>
        <dbReference type="ARBA" id="ARBA00022692"/>
    </source>
</evidence>
<keyword evidence="5 14" id="KW-0812">Transmembrane</keyword>
<evidence type="ECO:0000256" key="12">
    <source>
        <dbReference type="ARBA" id="ARBA00033708"/>
    </source>
</evidence>
<dbReference type="GO" id="GO:0005886">
    <property type="term" value="C:plasma membrane"/>
    <property type="evidence" value="ECO:0007669"/>
    <property type="project" value="UniProtKB-SubCell"/>
</dbReference>
<dbReference type="PANTHER" id="PTHR48086">
    <property type="entry name" value="SODIUM/PROLINE SYMPORTER-RELATED"/>
    <property type="match status" value="1"/>
</dbReference>
<feature type="transmembrane region" description="Helical" evidence="14">
    <location>
        <begin position="43"/>
        <end position="63"/>
    </location>
</feature>
<feature type="transmembrane region" description="Helical" evidence="14">
    <location>
        <begin position="578"/>
        <end position="597"/>
    </location>
</feature>
<keyword evidence="7 14" id="KW-1133">Transmembrane helix</keyword>
<dbReference type="AlphaFoldDB" id="A0A934RYH4"/>
<dbReference type="Pfam" id="PF00474">
    <property type="entry name" value="SSF"/>
    <property type="match status" value="1"/>
</dbReference>
<dbReference type="RefSeq" id="WP_200355397.1">
    <property type="nucleotide sequence ID" value="NZ_JAENIL010000015.1"/>
</dbReference>
<accession>A0A934RYH4</accession>
<keyword evidence="10 14" id="KW-0472">Membrane</keyword>
<evidence type="ECO:0000313" key="15">
    <source>
        <dbReference type="EMBL" id="MBK1877186.1"/>
    </source>
</evidence>
<feature type="transmembrane region" description="Helical" evidence="14">
    <location>
        <begin position="399"/>
        <end position="418"/>
    </location>
</feature>
<feature type="transmembrane region" description="Helical" evidence="14">
    <location>
        <begin position="162"/>
        <end position="182"/>
    </location>
</feature>
<evidence type="ECO:0000256" key="8">
    <source>
        <dbReference type="ARBA" id="ARBA00023053"/>
    </source>
</evidence>
<proteinExistence type="inferred from homology"/>
<keyword evidence="16" id="KW-1185">Reference proteome</keyword>
<feature type="transmembrane region" description="Helical" evidence="14">
    <location>
        <begin position="194"/>
        <end position="217"/>
    </location>
</feature>
<reference evidence="15" key="1">
    <citation type="submission" date="2021-01" db="EMBL/GenBank/DDBJ databases">
        <title>Modified the classification status of verrucomicrobia.</title>
        <authorList>
            <person name="Feng X."/>
        </authorList>
    </citation>
    <scope>NUCLEOTIDE SEQUENCE</scope>
    <source>
        <strain evidence="15">KCTC 13126</strain>
    </source>
</reference>
<dbReference type="EMBL" id="JAENIL010000015">
    <property type="protein sequence ID" value="MBK1877186.1"/>
    <property type="molecule type" value="Genomic_DNA"/>
</dbReference>
<keyword evidence="6" id="KW-0769">Symport</keyword>
<feature type="transmembrane region" description="Helical" evidence="14">
    <location>
        <begin position="510"/>
        <end position="529"/>
    </location>
</feature>
<feature type="transmembrane region" description="Helical" evidence="14">
    <location>
        <begin position="75"/>
        <end position="95"/>
    </location>
</feature>
<dbReference type="InterPro" id="IPR038377">
    <property type="entry name" value="Na/Glc_symporter_sf"/>
</dbReference>
<feature type="transmembrane region" description="Helical" evidence="14">
    <location>
        <begin position="456"/>
        <end position="479"/>
    </location>
</feature>
<evidence type="ECO:0000256" key="2">
    <source>
        <dbReference type="ARBA" id="ARBA00006434"/>
    </source>
</evidence>
<dbReference type="Proteomes" id="UP000617628">
    <property type="component" value="Unassembled WGS sequence"/>
</dbReference>
<comment type="catalytic activity">
    <reaction evidence="12">
        <text>L-proline(in) + Na(+)(in) = L-proline(out) + Na(+)(out)</text>
        <dbReference type="Rhea" id="RHEA:28967"/>
        <dbReference type="ChEBI" id="CHEBI:29101"/>
        <dbReference type="ChEBI" id="CHEBI:60039"/>
    </reaction>
</comment>
<feature type="transmembrane region" description="Helical" evidence="14">
    <location>
        <begin position="424"/>
        <end position="449"/>
    </location>
</feature>
<evidence type="ECO:0000256" key="11">
    <source>
        <dbReference type="ARBA" id="ARBA00023201"/>
    </source>
</evidence>
<sequence>MQLIDWGIVLGVFAALALVAIVTKRYVRGVAGFLAADRCAGRYLLTLSDGMAGLGAIGIIASFQQNYTAGFGPGWWGGIMAPLMLLLPLTGFIIYRFRETRVLTIAEFYEKRYSKNFRVFAGILAWVAGIVNYGVFPQVTARFFIHFCEIPETYISVGPFDFNLTLGIVMAILLATALLITFRGGQIAIMITDFFQAQFINIVFIILVFSLLLKFGITNVVETLQKAPEGQSMINPYDQADIPNFTLPFFLISAFNVIYTYMAWQGNQAYNASAKTPHDAKMAKILAAWRYGATWVVILLIPIFAYTFLNSDLFTEEAAVVQAEINALDNEGLQRQLTVPIVLKSMLPVGVLGLFVASMLAAAISTDDTYLHSWGSIFIQDVLLPFKKKALDKQQHLKWLKRSILGVAIFVWCFGMLFPLQEYIFMYWAITGAIYVGGAGSVIIGGFYWKRGTTAGAWAGMIIGSTLSVSGVLINNIIWPKLLPKWKEQNPDSQWLQDLPDAFWLDGMELFFFASALAIAAYIVLSLITKPAPGFDMDRLLHRGEYTIAGEHTQEDPHPNRIWRLLGINKEYSKGDKFVVISVFVWTLFWLAVFIFGNVYHLSVGTTEQDWISFWKFNIGTFLFVGIGTTIWFLWGGFRDLGSMFKHLKKVQSDPKKED</sequence>
<dbReference type="Gene3D" id="1.20.1730.10">
    <property type="entry name" value="Sodium/glucose cotransporter"/>
    <property type="match status" value="1"/>
</dbReference>
<evidence type="ECO:0008006" key="17">
    <source>
        <dbReference type="Google" id="ProtNLM"/>
    </source>
</evidence>
<feature type="transmembrane region" description="Helical" evidence="14">
    <location>
        <begin position="285"/>
        <end position="309"/>
    </location>
</feature>
<evidence type="ECO:0000256" key="13">
    <source>
        <dbReference type="RuleBase" id="RU362091"/>
    </source>
</evidence>
<evidence type="ECO:0000256" key="6">
    <source>
        <dbReference type="ARBA" id="ARBA00022847"/>
    </source>
</evidence>
<keyword evidence="11" id="KW-0739">Sodium transport</keyword>
<feature type="transmembrane region" description="Helical" evidence="14">
    <location>
        <begin position="116"/>
        <end position="136"/>
    </location>
</feature>
<feature type="transmembrane region" description="Helical" evidence="14">
    <location>
        <begin position="6"/>
        <end position="23"/>
    </location>
</feature>
<organism evidence="15 16">
    <name type="scientific">Pelagicoccus mobilis</name>
    <dbReference type="NCBI Taxonomy" id="415221"/>
    <lineage>
        <taxon>Bacteria</taxon>
        <taxon>Pseudomonadati</taxon>
        <taxon>Verrucomicrobiota</taxon>
        <taxon>Opitutia</taxon>
        <taxon>Puniceicoccales</taxon>
        <taxon>Pelagicoccaceae</taxon>
        <taxon>Pelagicoccus</taxon>
    </lineage>
</organism>
<dbReference type="PANTHER" id="PTHR48086:SF3">
    <property type="entry name" value="SODIUM_PROLINE SYMPORTER"/>
    <property type="match status" value="1"/>
</dbReference>
<keyword evidence="9" id="KW-0406">Ion transport</keyword>
<evidence type="ECO:0000256" key="10">
    <source>
        <dbReference type="ARBA" id="ARBA00023136"/>
    </source>
</evidence>
<dbReference type="PROSITE" id="PS50283">
    <property type="entry name" value="NA_SOLUT_SYMP_3"/>
    <property type="match status" value="1"/>
</dbReference>
<keyword evidence="8" id="KW-0915">Sodium</keyword>